<feature type="transmembrane region" description="Helical" evidence="2">
    <location>
        <begin position="961"/>
        <end position="987"/>
    </location>
</feature>
<feature type="transmembrane region" description="Helical" evidence="2">
    <location>
        <begin position="55"/>
        <end position="80"/>
    </location>
</feature>
<name>A0A5K3ELE7_MESCO</name>
<proteinExistence type="predicted"/>
<keyword evidence="2" id="KW-0472">Membrane</keyword>
<keyword evidence="2" id="KW-1133">Transmembrane helix</keyword>
<feature type="transmembrane region" description="Helical" evidence="2">
    <location>
        <begin position="557"/>
        <end position="582"/>
    </location>
</feature>
<dbReference type="AlphaFoldDB" id="A0A5K3ELE7"/>
<feature type="region of interest" description="Disordered" evidence="1">
    <location>
        <begin position="494"/>
        <end position="520"/>
    </location>
</feature>
<feature type="transmembrane region" description="Helical" evidence="2">
    <location>
        <begin position="100"/>
        <end position="125"/>
    </location>
</feature>
<sequence>MFESGYLVPMAAEWLASPAPKRSLLGSILYRQLHSSNTSTFTVAWNQIQNSGLSFLINGICILSLAIILISLGPLIQIVLSSSQCGLRRRKSPNPRRQQITVFLLCFICCWFLLGTFLIASVIFLSENLDFAHPQSSSFVNRVDDVSNRTFTLLRMLANESLSLVDDAVNGLMGDVYMSILTEVPTITTQFLNHTNLNTPLAMLGDLARTVESLLSAHIHLRENGPQVASELGKLDSNIRVNGDMLLNEFKQVWKECGEVESHIPSLKPFGEAIAQLSTGLYDNQSEFVPFFQLFRLESSLGLFNMLNVLPFNVSEVTAQLKSAIKVRTELEESIKNKTVILFRSLSDQPDKVAGFLAPYMDNVVANINTTDQLYHQNMEVVKSFIYRLERMWIIIYFIGLMVLATPTVLLLSSCLRPRHSVMHPVKKVSPLLTPSEADSVVSSGRGSSDDEVSSVVSAPPTRKRQAFSGAYSELKSLDCPTVHELLVNPERSRSLSLDSDSGCPRNDSRLEKETPGSWSRTETFDSINVGTSNRFRDGCCPIGDSKYRRCRTCAHLVSCCGLLLLSLICIPLILSIGYFHIQVCLPLAPNKPQQVQLDQEINSIIDSNWENWMQLIGDSVLQYVRSYETSENISFNLRNHLNVTKPRNLVSSLFNRCSAPAGSESFFNVIAFSLQLNLTGIRQIPLVKRYSDEFKVTFAEKAVALMTEKLDAGLLPPNFELLLQSLKAEPVADTTADASGASVLETADRFWSQSINGAPERELSINASLANLQKIRLLQRQLASFRRALEHEIASVTLLPRMCSVRLSQMLQISRYSLRLIKSARRSFPFRQRVESLSESAQVLHRISRQPSFTKTLSTFADLAYDMGLSKTSPNASRVSLIRKVENVIGFEYERLAAMFEGGLAAKFLNARIASLLDRFTAPCSRFGVIAENVVGTTCVTTGVSRPPDEFVPILQRVSAVGLTLLIVITVCPINFVIYVCIIQYLSRQRCA</sequence>
<evidence type="ECO:0000313" key="3">
    <source>
        <dbReference type="WBParaSite" id="MCU_001422-RA"/>
    </source>
</evidence>
<accession>A0A5K3ELE7</accession>
<evidence type="ECO:0000256" key="1">
    <source>
        <dbReference type="SAM" id="MobiDB-lite"/>
    </source>
</evidence>
<dbReference type="WBParaSite" id="MCU_001422-RA">
    <property type="protein sequence ID" value="MCU_001422-RA"/>
    <property type="gene ID" value="MCU_001422"/>
</dbReference>
<organism evidence="3">
    <name type="scientific">Mesocestoides corti</name>
    <name type="common">Flatworm</name>
    <dbReference type="NCBI Taxonomy" id="53468"/>
    <lineage>
        <taxon>Eukaryota</taxon>
        <taxon>Metazoa</taxon>
        <taxon>Spiralia</taxon>
        <taxon>Lophotrochozoa</taxon>
        <taxon>Platyhelminthes</taxon>
        <taxon>Cestoda</taxon>
        <taxon>Eucestoda</taxon>
        <taxon>Cyclophyllidea</taxon>
        <taxon>Mesocestoididae</taxon>
        <taxon>Mesocestoides</taxon>
    </lineage>
</organism>
<reference evidence="3" key="1">
    <citation type="submission" date="2019-11" db="UniProtKB">
        <authorList>
            <consortium name="WormBaseParasite"/>
        </authorList>
    </citation>
    <scope>IDENTIFICATION</scope>
</reference>
<keyword evidence="2" id="KW-0812">Transmembrane</keyword>
<protein>
    <submittedName>
        <fullName evidence="3">Prominin</fullName>
    </submittedName>
</protein>
<feature type="transmembrane region" description="Helical" evidence="2">
    <location>
        <begin position="392"/>
        <end position="413"/>
    </location>
</feature>
<evidence type="ECO:0000256" key="2">
    <source>
        <dbReference type="SAM" id="Phobius"/>
    </source>
</evidence>
<feature type="region of interest" description="Disordered" evidence="1">
    <location>
        <begin position="437"/>
        <end position="461"/>
    </location>
</feature>